<reference evidence="3 5" key="1">
    <citation type="submission" date="2008-03" db="EMBL/GenBank/DDBJ databases">
        <title>Annotation of Ixodes scapularis.</title>
        <authorList>
            <consortium name="Ixodes scapularis Genome Project Consortium"/>
            <person name="Caler E."/>
            <person name="Hannick L.I."/>
            <person name="Bidwell S."/>
            <person name="Joardar V."/>
            <person name="Thiagarajan M."/>
            <person name="Amedeo P."/>
            <person name="Galinsky K.J."/>
            <person name="Schobel S."/>
            <person name="Inman J."/>
            <person name="Hostetler J."/>
            <person name="Miller J."/>
            <person name="Hammond M."/>
            <person name="Megy K."/>
            <person name="Lawson D."/>
            <person name="Kodira C."/>
            <person name="Sutton G."/>
            <person name="Meyer J."/>
            <person name="Hill C.A."/>
            <person name="Birren B."/>
            <person name="Nene V."/>
            <person name="Collins F."/>
            <person name="Alarcon-Chaidez F."/>
            <person name="Wikel S."/>
            <person name="Strausberg R."/>
        </authorList>
    </citation>
    <scope>NUCLEOTIDE SEQUENCE [LARGE SCALE GENOMIC DNA]</scope>
    <source>
        <strain evidence="5">Wikel</strain>
        <strain evidence="3">Wikel colony</strain>
    </source>
</reference>
<keyword evidence="2" id="KW-0812">Transmembrane</keyword>
<dbReference type="PANTHER" id="PTHR11161">
    <property type="entry name" value="O-ACYLTRANSFERASE"/>
    <property type="match status" value="1"/>
</dbReference>
<dbReference type="OrthoDB" id="207378at2759"/>
<evidence type="ECO:0000313" key="5">
    <source>
        <dbReference type="Proteomes" id="UP000001555"/>
    </source>
</evidence>
<feature type="transmembrane region" description="Helical" evidence="2">
    <location>
        <begin position="104"/>
        <end position="124"/>
    </location>
</feature>
<dbReference type="AlphaFoldDB" id="B7P9T5"/>
<reference evidence="4" key="2">
    <citation type="submission" date="2020-05" db="UniProtKB">
        <authorList>
            <consortium name="EnsemblMetazoa"/>
        </authorList>
    </citation>
    <scope>IDENTIFICATION</scope>
    <source>
        <strain evidence="4">wikel</strain>
    </source>
</reference>
<keyword evidence="2" id="KW-1133">Transmembrane helix</keyword>
<proteinExistence type="predicted"/>
<dbReference type="VEuPathDB" id="VectorBase:ISCP_025779"/>
<evidence type="ECO:0008006" key="6">
    <source>
        <dbReference type="Google" id="ProtNLM"/>
    </source>
</evidence>
<dbReference type="PaxDb" id="6945-B7P9T5"/>
<dbReference type="VEuPathDB" id="VectorBase:ISCW002047"/>
<accession>B7P9T5</accession>
<dbReference type="EMBL" id="ABJB010709696">
    <property type="status" value="NOT_ANNOTATED_CDS"/>
    <property type="molecule type" value="Genomic_DNA"/>
</dbReference>
<dbReference type="InterPro" id="IPR052728">
    <property type="entry name" value="O2_lipid_transport_reg"/>
</dbReference>
<sequence length="259" mass="29544">MQATTADLGAFDECIETVVRDQYGIEKVRGQYCNFHVMMGDDISMIEELMPAALLSHWRLVQASLWCISLSCGFYHLFMKIDWYRATDPTSETGKLFYAFSDRIVWSICVAWITFACSTGRGGILNRFLSWEGFVPLSRLSFGVYLIHSPLYLLMHHIARERIFFSHFTLVSQCFSVLVWSYLLSYLMFIACEAPTGHLEKLIFMRERNIAAATAAGREKHVEAERIEDGFKGTYGNGVAKANSPDHRPNSIDSVSYRL</sequence>
<feature type="transmembrane region" description="Helical" evidence="2">
    <location>
        <begin position="136"/>
        <end position="155"/>
    </location>
</feature>
<evidence type="ECO:0000313" key="4">
    <source>
        <dbReference type="EnsemblMetazoa" id="ISCW002047-PA"/>
    </source>
</evidence>
<feature type="transmembrane region" description="Helical" evidence="2">
    <location>
        <begin position="60"/>
        <end position="78"/>
    </location>
</feature>
<evidence type="ECO:0000256" key="2">
    <source>
        <dbReference type="SAM" id="Phobius"/>
    </source>
</evidence>
<dbReference type="EMBL" id="DS667052">
    <property type="protein sequence ID" value="EEC03357.1"/>
    <property type="molecule type" value="Genomic_DNA"/>
</dbReference>
<dbReference type="VEuPathDB" id="VectorBase:ISCP_012927"/>
<feature type="region of interest" description="Disordered" evidence="1">
    <location>
        <begin position="238"/>
        <end position="259"/>
    </location>
</feature>
<keyword evidence="5" id="KW-1185">Reference proteome</keyword>
<dbReference type="Proteomes" id="UP000001555">
    <property type="component" value="Unassembled WGS sequence"/>
</dbReference>
<evidence type="ECO:0000256" key="1">
    <source>
        <dbReference type="SAM" id="MobiDB-lite"/>
    </source>
</evidence>
<keyword evidence="2" id="KW-0472">Membrane</keyword>
<dbReference type="EnsemblMetazoa" id="ISCW002047-RA">
    <property type="protein sequence ID" value="ISCW002047-PA"/>
    <property type="gene ID" value="ISCW002047"/>
</dbReference>
<organism>
    <name type="scientific">Ixodes scapularis</name>
    <name type="common">Black-legged tick</name>
    <name type="synonym">Deer tick</name>
    <dbReference type="NCBI Taxonomy" id="6945"/>
    <lineage>
        <taxon>Eukaryota</taxon>
        <taxon>Metazoa</taxon>
        <taxon>Ecdysozoa</taxon>
        <taxon>Arthropoda</taxon>
        <taxon>Chelicerata</taxon>
        <taxon>Arachnida</taxon>
        <taxon>Acari</taxon>
        <taxon>Parasitiformes</taxon>
        <taxon>Ixodida</taxon>
        <taxon>Ixodoidea</taxon>
        <taxon>Ixodidae</taxon>
        <taxon>Ixodinae</taxon>
        <taxon>Ixodes</taxon>
    </lineage>
</organism>
<dbReference type="InParanoid" id="B7P9T5"/>
<dbReference type="HOGENOM" id="CLU_1074735_0_0_1"/>
<protein>
    <recommendedName>
        <fullName evidence="6">Nose resistant to fluoxetine protein 6-like</fullName>
    </recommendedName>
</protein>
<name>B7P9T5_IXOSC</name>
<feature type="transmembrane region" description="Helical" evidence="2">
    <location>
        <begin position="167"/>
        <end position="189"/>
    </location>
</feature>
<gene>
    <name evidence="3" type="ORF">IscW_ISCW002047</name>
</gene>
<dbReference type="PANTHER" id="PTHR11161:SF0">
    <property type="entry name" value="O-ACYLTRANSFERASE LIKE PROTEIN"/>
    <property type="match status" value="1"/>
</dbReference>
<dbReference type="VEuPathDB" id="VectorBase:ISCI002047"/>
<evidence type="ECO:0000313" key="3">
    <source>
        <dbReference type="EMBL" id="EEC03357.1"/>
    </source>
</evidence>